<comment type="caution">
    <text evidence="2">The sequence shown here is derived from an EMBL/GenBank/DDBJ whole genome shotgun (WGS) entry which is preliminary data.</text>
</comment>
<dbReference type="EMBL" id="JAPVOI010000004">
    <property type="protein sequence ID" value="MCZ4089311.1"/>
    <property type="molecule type" value="Genomic_DNA"/>
</dbReference>
<dbReference type="Gene3D" id="1.10.443.10">
    <property type="entry name" value="Intergrase catalytic core"/>
    <property type="match status" value="1"/>
</dbReference>
<protein>
    <recommendedName>
        <fullName evidence="4">Phage integrase family protein</fullName>
    </recommendedName>
</protein>
<organism evidence="2 3">
    <name type="scientific">Sinorhizobium psoraleae</name>
    <dbReference type="NCBI Taxonomy" id="520838"/>
    <lineage>
        <taxon>Bacteria</taxon>
        <taxon>Pseudomonadati</taxon>
        <taxon>Pseudomonadota</taxon>
        <taxon>Alphaproteobacteria</taxon>
        <taxon>Hyphomicrobiales</taxon>
        <taxon>Rhizobiaceae</taxon>
        <taxon>Sinorhizobium/Ensifer group</taxon>
        <taxon>Sinorhizobium</taxon>
    </lineage>
</organism>
<gene>
    <name evidence="2" type="ORF">O3W52_04320</name>
</gene>
<keyword evidence="1" id="KW-0233">DNA recombination</keyword>
<reference evidence="2" key="1">
    <citation type="submission" date="2022-10" db="EMBL/GenBank/DDBJ databases">
        <title>Whole genome sequencing of three plant growth promoting bacteria isolated from Vachellia tortilis subsp. raddiana in Morocco.</title>
        <authorList>
            <person name="Hnini M."/>
            <person name="Zouagui R."/>
            <person name="Zouagui H."/>
            <person name="Chemao Elfihri M.-W."/>
            <person name="Ibrahimi A."/>
            <person name="Sbabou L."/>
            <person name="Aurag J."/>
        </authorList>
    </citation>
    <scope>NUCLEOTIDE SEQUENCE</scope>
    <source>
        <strain evidence="2">LMR678</strain>
    </source>
</reference>
<dbReference type="Proteomes" id="UP001079430">
    <property type="component" value="Unassembled WGS sequence"/>
</dbReference>
<accession>A0ABT4KD67</accession>
<keyword evidence="3" id="KW-1185">Reference proteome</keyword>
<dbReference type="InterPro" id="IPR013762">
    <property type="entry name" value="Integrase-like_cat_sf"/>
</dbReference>
<evidence type="ECO:0000313" key="3">
    <source>
        <dbReference type="Proteomes" id="UP001079430"/>
    </source>
</evidence>
<evidence type="ECO:0000256" key="1">
    <source>
        <dbReference type="ARBA" id="ARBA00023172"/>
    </source>
</evidence>
<name>A0ABT4KD67_9HYPH</name>
<dbReference type="SUPFAM" id="SSF56349">
    <property type="entry name" value="DNA breaking-rejoining enzymes"/>
    <property type="match status" value="1"/>
</dbReference>
<dbReference type="InterPro" id="IPR011010">
    <property type="entry name" value="DNA_brk_join_enz"/>
</dbReference>
<sequence length="61" mass="6696">MCRAHGLRKAGATIAADEGATAHELMAMYGWTRLAMAEVYTKEADKKRLAKAASERLANRM</sequence>
<evidence type="ECO:0008006" key="4">
    <source>
        <dbReference type="Google" id="ProtNLM"/>
    </source>
</evidence>
<proteinExistence type="predicted"/>
<evidence type="ECO:0000313" key="2">
    <source>
        <dbReference type="EMBL" id="MCZ4089311.1"/>
    </source>
</evidence>